<dbReference type="EMBL" id="CP133271">
    <property type="protein sequence ID" value="WVX67788.1"/>
    <property type="molecule type" value="Genomic_DNA"/>
</dbReference>
<geneLocation type="plasmid" evidence="1 2">
    <name>pBealeia1</name>
</geneLocation>
<accession>A0ABZ2C760</accession>
<evidence type="ECO:0000313" key="1">
    <source>
        <dbReference type="EMBL" id="WVX67788.1"/>
    </source>
</evidence>
<dbReference type="Proteomes" id="UP001330434">
    <property type="component" value="Plasmid pBealeia1"/>
</dbReference>
<name>A0ABZ2C760_9PROT</name>
<keyword evidence="2" id="KW-1185">Reference proteome</keyword>
<gene>
    <name evidence="1" type="ORF">Bealeia1_02007</name>
</gene>
<evidence type="ECO:0000313" key="2">
    <source>
        <dbReference type="Proteomes" id="UP001330434"/>
    </source>
</evidence>
<keyword evidence="1" id="KW-0614">Plasmid</keyword>
<organism evidence="1 2">
    <name type="scientific">Candidatus Bealeia paramacronuclearis</name>
    <dbReference type="NCBI Taxonomy" id="1921001"/>
    <lineage>
        <taxon>Bacteria</taxon>
        <taxon>Pseudomonadati</taxon>
        <taxon>Pseudomonadota</taxon>
        <taxon>Alphaproteobacteria</taxon>
        <taxon>Holosporales</taxon>
        <taxon>Holosporaceae</taxon>
        <taxon>Candidatus Bealeia</taxon>
    </lineage>
</organism>
<reference evidence="1 2" key="1">
    <citation type="journal article" date="2024" name="Environ. Microbiol.">
        <title>Novel evolutionary insights on the interactions of the Holosporales (Alphaproteobacteria) with eukaryotic hosts from comparative genomics.</title>
        <authorList>
            <person name="Giovannini M."/>
            <person name="Petroni G."/>
            <person name="Castelli M."/>
        </authorList>
    </citation>
    <scope>NUCLEOTIDE SEQUENCE [LARGE SCALE GENOMIC DNA]</scope>
    <source>
        <strain evidence="1 2">US_Bl 15I1</strain>
    </source>
</reference>
<proteinExistence type="predicted"/>
<sequence>MTQWNPYFYDTPHPLNPIAPTYLPSIEGDDMSWDDGSQDSIPMRKMTKRLESPNVRQRWLRPAIRP</sequence>
<protein>
    <submittedName>
        <fullName evidence="1">Uncharacterized protein</fullName>
    </submittedName>
</protein>